<dbReference type="Proteomes" id="UP000250443">
    <property type="component" value="Unassembled WGS sequence"/>
</dbReference>
<dbReference type="SMART" id="SM00052">
    <property type="entry name" value="EAL"/>
    <property type="match status" value="1"/>
</dbReference>
<dbReference type="Pfam" id="PF00563">
    <property type="entry name" value="EAL"/>
    <property type="match status" value="1"/>
</dbReference>
<dbReference type="SUPFAM" id="SSF141868">
    <property type="entry name" value="EAL domain-like"/>
    <property type="match status" value="1"/>
</dbReference>
<dbReference type="InterPro" id="IPR001633">
    <property type="entry name" value="EAL_dom"/>
</dbReference>
<evidence type="ECO:0000313" key="3">
    <source>
        <dbReference type="Proteomes" id="UP000250443"/>
    </source>
</evidence>
<gene>
    <name evidence="2" type="primary">cph2_5</name>
    <name evidence="2" type="ORF">NCTC11842_01488</name>
</gene>
<dbReference type="InterPro" id="IPR050706">
    <property type="entry name" value="Cyclic-di-GMP_PDE-like"/>
</dbReference>
<sequence length="242" mass="26810">MVFDSVRSDWQVTGLVGELLLGNPLDNVIQLYRQRIQYLDGQHHFEVLSRVKGQSVGAAMIMIEQLRLSKDFDLMLLKRIIETVGPNDPLHTVNFSNQSITDSGTLLEAISIIKGRTNIAIEVTETAQIIDFKKVGLAIDMLVAAGIPVYLDDFGEGASALSLLEMPWSALKLSKTICHEHASPDILEAVIALAQNRKMTVIAECVESQAHMDRLTRYGVDAFQGYHIHRPEPFGSSQPIKS</sequence>
<proteinExistence type="predicted"/>
<name>A0A2X2CBV1_PSELU</name>
<accession>A0A2X2CBV1</accession>
<dbReference type="InterPro" id="IPR035919">
    <property type="entry name" value="EAL_sf"/>
</dbReference>
<dbReference type="PROSITE" id="PS50883">
    <property type="entry name" value="EAL"/>
    <property type="match status" value="1"/>
</dbReference>
<dbReference type="Gene3D" id="3.20.20.450">
    <property type="entry name" value="EAL domain"/>
    <property type="match status" value="1"/>
</dbReference>
<dbReference type="GO" id="GO:0071111">
    <property type="term" value="F:cyclic-guanylate-specific phosphodiesterase activity"/>
    <property type="evidence" value="ECO:0007669"/>
    <property type="project" value="InterPro"/>
</dbReference>
<dbReference type="CDD" id="cd01948">
    <property type="entry name" value="EAL"/>
    <property type="match status" value="1"/>
</dbReference>
<dbReference type="AlphaFoldDB" id="A0A2X2CBV1"/>
<reference evidence="2 3" key="1">
    <citation type="submission" date="2018-06" db="EMBL/GenBank/DDBJ databases">
        <authorList>
            <consortium name="Pathogen Informatics"/>
            <person name="Doyle S."/>
        </authorList>
    </citation>
    <scope>NUCLEOTIDE SEQUENCE [LARGE SCALE GENOMIC DNA]</scope>
    <source>
        <strain evidence="2 3">NCTC11842</strain>
    </source>
</reference>
<dbReference type="PANTHER" id="PTHR33121:SF79">
    <property type="entry name" value="CYCLIC DI-GMP PHOSPHODIESTERASE PDED-RELATED"/>
    <property type="match status" value="1"/>
</dbReference>
<evidence type="ECO:0000259" key="1">
    <source>
        <dbReference type="PROSITE" id="PS50883"/>
    </source>
</evidence>
<dbReference type="RefSeq" id="WP_074828804.1">
    <property type="nucleotide sequence ID" value="NZ_DALZQD010000020.1"/>
</dbReference>
<dbReference type="PANTHER" id="PTHR33121">
    <property type="entry name" value="CYCLIC DI-GMP PHOSPHODIESTERASE PDEF"/>
    <property type="match status" value="1"/>
</dbReference>
<evidence type="ECO:0000313" key="2">
    <source>
        <dbReference type="EMBL" id="SPZ04968.1"/>
    </source>
</evidence>
<feature type="domain" description="EAL" evidence="1">
    <location>
        <begin position="9"/>
        <end position="242"/>
    </location>
</feature>
<protein>
    <submittedName>
        <fullName evidence="2">Diguanylate phosphodiesterase</fullName>
    </submittedName>
</protein>
<organism evidence="2 3">
    <name type="scientific">Pseudomonas luteola</name>
    <dbReference type="NCBI Taxonomy" id="47886"/>
    <lineage>
        <taxon>Bacteria</taxon>
        <taxon>Pseudomonadati</taxon>
        <taxon>Pseudomonadota</taxon>
        <taxon>Gammaproteobacteria</taxon>
        <taxon>Pseudomonadales</taxon>
        <taxon>Pseudomonadaceae</taxon>
        <taxon>Pseudomonas</taxon>
    </lineage>
</organism>
<dbReference type="EMBL" id="UAUF01000010">
    <property type="protein sequence ID" value="SPZ04968.1"/>
    <property type="molecule type" value="Genomic_DNA"/>
</dbReference>